<name>A0A9N8EB84_9STRA</name>
<reference evidence="1" key="1">
    <citation type="submission" date="2020-06" db="EMBL/GenBank/DDBJ databases">
        <authorList>
            <consortium name="Plant Systems Biology data submission"/>
        </authorList>
    </citation>
    <scope>NUCLEOTIDE SEQUENCE</scope>
    <source>
        <strain evidence="1">D6</strain>
    </source>
</reference>
<keyword evidence="2" id="KW-1185">Reference proteome</keyword>
<dbReference type="Proteomes" id="UP001153069">
    <property type="component" value="Unassembled WGS sequence"/>
</dbReference>
<sequence>MDFMQRTAELNHQGVNYLSAAHQAPVTHSEALSCFKSALSILSAACDDGSASTGTRNGAQPLRINIYKSNPVVLSPSNTHRHAFYMTCGEAAQSYEACSAESAVLLFNLALGLHQKGSWLRDEMCLHRASLLYEHSLELLSAVGNCFAHAEEVTVEALKNLADIYSKIGNESGLRCVLDALVLLNVRRVIHQQDLVSPPGNEWPAAAA</sequence>
<gene>
    <name evidence="1" type="ORF">SEMRO_711_G191190.1</name>
</gene>
<protein>
    <submittedName>
        <fullName evidence="1">Uncharacterized protein</fullName>
    </submittedName>
</protein>
<accession>A0A9N8EB84</accession>
<dbReference type="AlphaFoldDB" id="A0A9N8EB84"/>
<evidence type="ECO:0000313" key="2">
    <source>
        <dbReference type="Proteomes" id="UP001153069"/>
    </source>
</evidence>
<dbReference type="EMBL" id="CAICTM010000710">
    <property type="protein sequence ID" value="CAB9515375.1"/>
    <property type="molecule type" value="Genomic_DNA"/>
</dbReference>
<proteinExistence type="predicted"/>
<evidence type="ECO:0000313" key="1">
    <source>
        <dbReference type="EMBL" id="CAB9515375.1"/>
    </source>
</evidence>
<organism evidence="1 2">
    <name type="scientific">Seminavis robusta</name>
    <dbReference type="NCBI Taxonomy" id="568900"/>
    <lineage>
        <taxon>Eukaryota</taxon>
        <taxon>Sar</taxon>
        <taxon>Stramenopiles</taxon>
        <taxon>Ochrophyta</taxon>
        <taxon>Bacillariophyta</taxon>
        <taxon>Bacillariophyceae</taxon>
        <taxon>Bacillariophycidae</taxon>
        <taxon>Naviculales</taxon>
        <taxon>Naviculaceae</taxon>
        <taxon>Seminavis</taxon>
    </lineage>
</organism>
<comment type="caution">
    <text evidence="1">The sequence shown here is derived from an EMBL/GenBank/DDBJ whole genome shotgun (WGS) entry which is preliminary data.</text>
</comment>